<name>A0A2I1XAU6_NEISI</name>
<evidence type="ECO:0000313" key="1">
    <source>
        <dbReference type="EMBL" id="PLA39740.1"/>
    </source>
</evidence>
<dbReference type="RefSeq" id="WP_101810610.1">
    <property type="nucleotide sequence ID" value="NZ_PKJO01000011.1"/>
</dbReference>
<sequence length="72" mass="8358">MPPEMDRGRLKTGLGKICFQTVFKEAVEQIHANGVGYKVFVERLEKFLKEEVFCELLVLFEYIFYGVISPLL</sequence>
<evidence type="ECO:0000313" key="2">
    <source>
        <dbReference type="Proteomes" id="UP000234767"/>
    </source>
</evidence>
<accession>A0A2I1XAU6</accession>
<organism evidence="1 2">
    <name type="scientific">Neisseria sicca</name>
    <dbReference type="NCBI Taxonomy" id="490"/>
    <lineage>
        <taxon>Bacteria</taxon>
        <taxon>Pseudomonadati</taxon>
        <taxon>Pseudomonadota</taxon>
        <taxon>Betaproteobacteria</taxon>
        <taxon>Neisseriales</taxon>
        <taxon>Neisseriaceae</taxon>
        <taxon>Neisseria</taxon>
    </lineage>
</organism>
<reference evidence="1 2" key="1">
    <citation type="submission" date="2017-12" db="EMBL/GenBank/DDBJ databases">
        <title>Phylogenetic diversity of female urinary microbiome.</title>
        <authorList>
            <person name="Thomas-White K."/>
            <person name="Wolfe A.J."/>
        </authorList>
    </citation>
    <scope>NUCLEOTIDE SEQUENCE [LARGE SCALE GENOMIC DNA]</scope>
    <source>
        <strain evidence="1 2">UMB0321</strain>
    </source>
</reference>
<proteinExistence type="predicted"/>
<comment type="caution">
    <text evidence="1">The sequence shown here is derived from an EMBL/GenBank/DDBJ whole genome shotgun (WGS) entry which is preliminary data.</text>
</comment>
<gene>
    <name evidence="1" type="ORF">CYK00_08945</name>
</gene>
<dbReference type="AlphaFoldDB" id="A0A2I1XAU6"/>
<dbReference type="Proteomes" id="UP000234767">
    <property type="component" value="Unassembled WGS sequence"/>
</dbReference>
<protein>
    <submittedName>
        <fullName evidence="1">Uncharacterized protein</fullName>
    </submittedName>
</protein>
<dbReference type="EMBL" id="PKJO01000011">
    <property type="protein sequence ID" value="PLA39740.1"/>
    <property type="molecule type" value="Genomic_DNA"/>
</dbReference>